<dbReference type="OrthoDB" id="9765462at2"/>
<dbReference type="Pfam" id="PF12890">
    <property type="entry name" value="DHOase"/>
    <property type="match status" value="1"/>
</dbReference>
<dbReference type="GO" id="GO:0004038">
    <property type="term" value="F:allantoinase activity"/>
    <property type="evidence" value="ECO:0007669"/>
    <property type="project" value="TreeGrafter"/>
</dbReference>
<name>A0A4Q9BB83_9BACT</name>
<protein>
    <submittedName>
        <fullName evidence="3">Dihydroorotase</fullName>
    </submittedName>
</protein>
<feature type="domain" description="Dihydroorotase catalytic" evidence="2">
    <location>
        <begin position="55"/>
        <end position="218"/>
    </location>
</feature>
<organism evidence="3 4">
    <name type="scientific">Aquirufa antheringensis</name>
    <dbReference type="NCBI Taxonomy" id="2516559"/>
    <lineage>
        <taxon>Bacteria</taxon>
        <taxon>Pseudomonadati</taxon>
        <taxon>Bacteroidota</taxon>
        <taxon>Cytophagia</taxon>
        <taxon>Cytophagales</taxon>
        <taxon>Flectobacillaceae</taxon>
        <taxon>Aquirufa</taxon>
    </lineage>
</organism>
<keyword evidence="4" id="KW-1185">Reference proteome</keyword>
<evidence type="ECO:0000313" key="3">
    <source>
        <dbReference type="EMBL" id="TBH73114.1"/>
    </source>
</evidence>
<dbReference type="Proteomes" id="UP000293583">
    <property type="component" value="Unassembled WGS sequence"/>
</dbReference>
<dbReference type="Gene3D" id="2.30.40.10">
    <property type="entry name" value="Urease, subunit C, domain 1"/>
    <property type="match status" value="1"/>
</dbReference>
<dbReference type="InterPro" id="IPR050138">
    <property type="entry name" value="DHOase/Allantoinase_Hydrolase"/>
</dbReference>
<comment type="caution">
    <text evidence="3">The sequence shown here is derived from an EMBL/GenBank/DDBJ whole genome shotgun (WGS) entry which is preliminary data.</text>
</comment>
<accession>A0A4Q9BB83</accession>
<dbReference type="AlphaFoldDB" id="A0A4Q9BB83"/>
<dbReference type="PANTHER" id="PTHR43668">
    <property type="entry name" value="ALLANTOINASE"/>
    <property type="match status" value="1"/>
</dbReference>
<sequence length="430" mass="46858">MRILFKQILIQDSRSSFYGKKVDLLAVDGRWHEIAPSIEAEADQVIAGSALQWFPSVVDLRVHNTLPGGEHKEDWTSLQAAAWKGGVLDFLLLPTGDPVPQQPEAIQFIAGKLAGSGVLAYPSAPLTLGNKAENFSDLMDLHQSGAHWFSHGAGSLQDTDLMLKCLQYLQPLAARVISRPDVKGLSLFGQIHEGLQSTLLGLKGIPVLAETMHVKRDLDLLAYVMEHSFGLAHPNFSLHFSCISTAESVRLISEAQKAGLPVTADVAIYSLIFTEDAVSDFDTLKKVNPPLRTEADRLALWQGLKDGTIMAVVSDHHPVEVEYKELEFDQAAFGTIGLETVALAFISEAKKQGLTAIDTHLSHAGAAFLGIQLPVLKEGEVLKGMLLETNSHTYRSAEIVSKSKNSIFIGHTMEHKMVGVFNGLTYSYGQ</sequence>
<dbReference type="RefSeq" id="WP_130923254.1">
    <property type="nucleotide sequence ID" value="NZ_JAANOM010000003.1"/>
</dbReference>
<dbReference type="EMBL" id="SEWY01000003">
    <property type="protein sequence ID" value="TBH73114.1"/>
    <property type="molecule type" value="Genomic_DNA"/>
</dbReference>
<dbReference type="GO" id="GO:0005737">
    <property type="term" value="C:cytoplasm"/>
    <property type="evidence" value="ECO:0007669"/>
    <property type="project" value="TreeGrafter"/>
</dbReference>
<evidence type="ECO:0000259" key="2">
    <source>
        <dbReference type="Pfam" id="PF12890"/>
    </source>
</evidence>
<dbReference type="PANTHER" id="PTHR43668:SF2">
    <property type="entry name" value="ALLANTOINASE"/>
    <property type="match status" value="1"/>
</dbReference>
<dbReference type="InterPro" id="IPR024403">
    <property type="entry name" value="DHOase_cat"/>
</dbReference>
<reference evidence="3 4" key="1">
    <citation type="submission" date="2019-02" db="EMBL/GenBank/DDBJ databases">
        <title>Genome of a new Bacteroidetes strain.</title>
        <authorList>
            <person name="Pitt A."/>
        </authorList>
    </citation>
    <scope>NUCLEOTIDE SEQUENCE [LARGE SCALE GENOMIC DNA]</scope>
    <source>
        <strain evidence="3 4">103A-SOEBACH</strain>
    </source>
</reference>
<dbReference type="SUPFAM" id="SSF51556">
    <property type="entry name" value="Metallo-dependent hydrolases"/>
    <property type="match status" value="1"/>
</dbReference>
<dbReference type="Gene3D" id="3.20.20.140">
    <property type="entry name" value="Metal-dependent hydrolases"/>
    <property type="match status" value="1"/>
</dbReference>
<gene>
    <name evidence="3" type="ORF">EWU20_06985</name>
</gene>
<evidence type="ECO:0000256" key="1">
    <source>
        <dbReference type="ARBA" id="ARBA00022975"/>
    </source>
</evidence>
<dbReference type="GO" id="GO:0006145">
    <property type="term" value="P:purine nucleobase catabolic process"/>
    <property type="evidence" value="ECO:0007669"/>
    <property type="project" value="TreeGrafter"/>
</dbReference>
<dbReference type="InterPro" id="IPR032466">
    <property type="entry name" value="Metal_Hydrolase"/>
</dbReference>
<dbReference type="InterPro" id="IPR011059">
    <property type="entry name" value="Metal-dep_hydrolase_composite"/>
</dbReference>
<proteinExistence type="predicted"/>
<keyword evidence="1" id="KW-0665">Pyrimidine biosynthesis</keyword>
<evidence type="ECO:0000313" key="4">
    <source>
        <dbReference type="Proteomes" id="UP000293583"/>
    </source>
</evidence>